<name>A0A4S2LBN2_9HYME</name>
<feature type="binding site" evidence="3">
    <location>
        <position position="7"/>
    </location>
    <ligand>
        <name>Zn(2+)</name>
        <dbReference type="ChEBI" id="CHEBI:29105"/>
        <label>2</label>
    </ligand>
</feature>
<keyword evidence="5" id="KW-1185">Reference proteome</keyword>
<evidence type="ECO:0000313" key="5">
    <source>
        <dbReference type="Proteomes" id="UP000310200"/>
    </source>
</evidence>
<dbReference type="InterPro" id="IPR001952">
    <property type="entry name" value="Alkaline_phosphatase"/>
</dbReference>
<dbReference type="Pfam" id="PF00245">
    <property type="entry name" value="Alk_phosphatase"/>
    <property type="match status" value="1"/>
</dbReference>
<feature type="binding site" evidence="3">
    <location>
        <position position="48"/>
    </location>
    <ligand>
        <name>Zn(2+)</name>
        <dbReference type="ChEBI" id="CHEBI:29105"/>
        <label>2</label>
    </ligand>
</feature>
<comment type="cofactor">
    <cofactor evidence="3">
        <name>Zn(2+)</name>
        <dbReference type="ChEBI" id="CHEBI:29105"/>
    </cofactor>
    <text evidence="3">Binds 2 Zn(2+) ions.</text>
</comment>
<accession>A0A4S2LBN2</accession>
<evidence type="ECO:0000313" key="4">
    <source>
        <dbReference type="EMBL" id="TGZ57697.1"/>
    </source>
</evidence>
<evidence type="ECO:0000256" key="2">
    <source>
        <dbReference type="ARBA" id="ARBA00022553"/>
    </source>
</evidence>
<comment type="cofactor">
    <cofactor evidence="3">
        <name>Mg(2+)</name>
        <dbReference type="ChEBI" id="CHEBI:18420"/>
    </cofactor>
    <text evidence="3">Binds 1 Mg(2+) ion.</text>
</comment>
<sequence>VESGKIDTAHHGNRPKLALRELYELDEAVKVALRLLNIEETLIIVTADHSHSFTMNGYPERGNDIFGFANESSSSASYETLSYDNGPGFFYHRRTDSNNVNETWRKVEEDQTRDEPFYRHFAGKYLSSETHAGEDVGVYATGPYSHLFRGTFEQNYIAHVVTSRCV</sequence>
<feature type="binding site" evidence="3">
    <location>
        <position position="2"/>
    </location>
    <ligand>
        <name>Mg(2+)</name>
        <dbReference type="ChEBI" id="CHEBI:18420"/>
    </ligand>
</feature>
<dbReference type="EMBL" id="QBLH01000133">
    <property type="protein sequence ID" value="TGZ57697.1"/>
    <property type="molecule type" value="Genomic_DNA"/>
</dbReference>
<dbReference type="Gene3D" id="3.40.720.10">
    <property type="entry name" value="Alkaline Phosphatase, subunit A"/>
    <property type="match status" value="1"/>
</dbReference>
<feature type="binding site" evidence="3">
    <location>
        <position position="49"/>
    </location>
    <ligand>
        <name>Zn(2+)</name>
        <dbReference type="ChEBI" id="CHEBI:29105"/>
        <label>2</label>
    </ligand>
</feature>
<gene>
    <name evidence="4" type="ORF">DBV15_12873</name>
</gene>
<keyword evidence="2" id="KW-0597">Phosphoprotein</keyword>
<protein>
    <recommendedName>
        <fullName evidence="1">alkaline phosphatase</fullName>
        <ecNumber evidence="1">3.1.3.1</ecNumber>
    </recommendedName>
</protein>
<keyword evidence="3" id="KW-0479">Metal-binding</keyword>
<dbReference type="GO" id="GO:0004035">
    <property type="term" value="F:alkaline phosphatase activity"/>
    <property type="evidence" value="ECO:0007669"/>
    <property type="project" value="UniProtKB-EC"/>
</dbReference>
<feature type="binding site" evidence="3">
    <location>
        <position position="131"/>
    </location>
    <ligand>
        <name>Zn(2+)</name>
        <dbReference type="ChEBI" id="CHEBI:29105"/>
        <label>2</label>
    </ligand>
</feature>
<dbReference type="InterPro" id="IPR017850">
    <property type="entry name" value="Alkaline_phosphatase_core_sf"/>
</dbReference>
<evidence type="ECO:0000256" key="1">
    <source>
        <dbReference type="ARBA" id="ARBA00012647"/>
    </source>
</evidence>
<feature type="non-terminal residue" evidence="4">
    <location>
        <position position="1"/>
    </location>
</feature>
<proteinExistence type="predicted"/>
<evidence type="ECO:0000256" key="3">
    <source>
        <dbReference type="PIRSR" id="PIRSR601952-2"/>
    </source>
</evidence>
<dbReference type="GO" id="GO:0046872">
    <property type="term" value="F:metal ion binding"/>
    <property type="evidence" value="ECO:0007669"/>
    <property type="project" value="UniProtKB-KW"/>
</dbReference>
<keyword evidence="3" id="KW-0460">Magnesium</keyword>
<dbReference type="Proteomes" id="UP000310200">
    <property type="component" value="Unassembled WGS sequence"/>
</dbReference>
<dbReference type="STRING" id="300112.A0A4S2LBN2"/>
<organism evidence="4 5">
    <name type="scientific">Temnothorax longispinosus</name>
    <dbReference type="NCBI Taxonomy" id="300112"/>
    <lineage>
        <taxon>Eukaryota</taxon>
        <taxon>Metazoa</taxon>
        <taxon>Ecdysozoa</taxon>
        <taxon>Arthropoda</taxon>
        <taxon>Hexapoda</taxon>
        <taxon>Insecta</taxon>
        <taxon>Pterygota</taxon>
        <taxon>Neoptera</taxon>
        <taxon>Endopterygota</taxon>
        <taxon>Hymenoptera</taxon>
        <taxon>Apocrita</taxon>
        <taxon>Aculeata</taxon>
        <taxon>Formicoidea</taxon>
        <taxon>Formicidae</taxon>
        <taxon>Myrmicinae</taxon>
        <taxon>Temnothorax</taxon>
    </lineage>
</organism>
<dbReference type="SUPFAM" id="SSF53649">
    <property type="entry name" value="Alkaline phosphatase-like"/>
    <property type="match status" value="1"/>
</dbReference>
<dbReference type="PANTHER" id="PTHR11596:SF5">
    <property type="entry name" value="ALKALINE PHOSPHATASE"/>
    <property type="match status" value="1"/>
</dbReference>
<comment type="caution">
    <text evidence="4">The sequence shown here is derived from an EMBL/GenBank/DDBJ whole genome shotgun (WGS) entry which is preliminary data.</text>
</comment>
<dbReference type="SMART" id="SM00098">
    <property type="entry name" value="alkPPc"/>
    <property type="match status" value="1"/>
</dbReference>
<reference evidence="4 5" key="1">
    <citation type="journal article" date="2019" name="Philos. Trans. R. Soc. Lond., B, Biol. Sci.">
        <title>Ant behaviour and brain gene expression of defending hosts depend on the ecological success of the intruding social parasite.</title>
        <authorList>
            <person name="Kaur R."/>
            <person name="Stoldt M."/>
            <person name="Jongepier E."/>
            <person name="Feldmeyer B."/>
            <person name="Menzel F."/>
            <person name="Bornberg-Bauer E."/>
            <person name="Foitzik S."/>
        </authorList>
    </citation>
    <scope>NUCLEOTIDE SEQUENCE [LARGE SCALE GENOMIC DNA]</scope>
    <source>
        <tissue evidence="4">Whole body</tissue>
    </source>
</reference>
<dbReference type="EC" id="3.1.3.1" evidence="1"/>
<feature type="binding site" evidence="3">
    <location>
        <position position="11"/>
    </location>
    <ligand>
        <name>Zn(2+)</name>
        <dbReference type="ChEBI" id="CHEBI:29105"/>
        <label>2</label>
    </ligand>
</feature>
<dbReference type="PANTHER" id="PTHR11596">
    <property type="entry name" value="ALKALINE PHOSPHATASE"/>
    <property type="match status" value="1"/>
</dbReference>
<dbReference type="AlphaFoldDB" id="A0A4S2LBN2"/>
<keyword evidence="3" id="KW-0862">Zinc</keyword>